<keyword evidence="3 8" id="KW-0719">Serine esterase</keyword>
<dbReference type="EMBL" id="CP011125">
    <property type="protein sequence ID" value="AKF03068.1"/>
    <property type="molecule type" value="Genomic_DNA"/>
</dbReference>
<dbReference type="GO" id="GO:0046294">
    <property type="term" value="P:formaldehyde catabolic process"/>
    <property type="evidence" value="ECO:0007669"/>
    <property type="project" value="InterPro"/>
</dbReference>
<dbReference type="AlphaFoldDB" id="A0A0F6VYS3"/>
<reference evidence="9 10" key="1">
    <citation type="submission" date="2015-03" db="EMBL/GenBank/DDBJ databases">
        <title>Genome assembly of Sandaracinus amylolyticus DSM 53668.</title>
        <authorList>
            <person name="Sharma G."/>
            <person name="Subramanian S."/>
        </authorList>
    </citation>
    <scope>NUCLEOTIDE SEQUENCE [LARGE SCALE GENOMIC DNA]</scope>
    <source>
        <strain evidence="9 10">DSM 53668</strain>
    </source>
</reference>
<keyword evidence="10" id="KW-1185">Reference proteome</keyword>
<evidence type="ECO:0000256" key="8">
    <source>
        <dbReference type="RuleBase" id="RU363068"/>
    </source>
</evidence>
<comment type="function">
    <text evidence="8">Serine hydrolase involved in the detoxification of formaldehyde.</text>
</comment>
<dbReference type="InterPro" id="IPR014186">
    <property type="entry name" value="S-formylglutathione_hydrol"/>
</dbReference>
<dbReference type="EC" id="3.1.2.12" evidence="2 6"/>
<dbReference type="KEGG" id="samy:DB32_000217"/>
<evidence type="ECO:0000256" key="4">
    <source>
        <dbReference type="ARBA" id="ARBA00022801"/>
    </source>
</evidence>
<evidence type="ECO:0000256" key="7">
    <source>
        <dbReference type="PIRSR" id="PIRSR614186-1"/>
    </source>
</evidence>
<dbReference type="InterPro" id="IPR000801">
    <property type="entry name" value="Esterase-like"/>
</dbReference>
<dbReference type="GO" id="GO:0052689">
    <property type="term" value="F:carboxylic ester hydrolase activity"/>
    <property type="evidence" value="ECO:0007669"/>
    <property type="project" value="UniProtKB-KW"/>
</dbReference>
<dbReference type="GO" id="GO:0005829">
    <property type="term" value="C:cytosol"/>
    <property type="evidence" value="ECO:0007669"/>
    <property type="project" value="TreeGrafter"/>
</dbReference>
<comment type="similarity">
    <text evidence="1 8">Belongs to the esterase D family.</text>
</comment>
<evidence type="ECO:0000256" key="3">
    <source>
        <dbReference type="ARBA" id="ARBA00022487"/>
    </source>
</evidence>
<comment type="catalytic activity">
    <reaction evidence="5 8">
        <text>S-formylglutathione + H2O = formate + glutathione + H(+)</text>
        <dbReference type="Rhea" id="RHEA:14961"/>
        <dbReference type="ChEBI" id="CHEBI:15377"/>
        <dbReference type="ChEBI" id="CHEBI:15378"/>
        <dbReference type="ChEBI" id="CHEBI:15740"/>
        <dbReference type="ChEBI" id="CHEBI:57688"/>
        <dbReference type="ChEBI" id="CHEBI:57925"/>
        <dbReference type="EC" id="3.1.2.12"/>
    </reaction>
</comment>
<evidence type="ECO:0000256" key="1">
    <source>
        <dbReference type="ARBA" id="ARBA00005622"/>
    </source>
</evidence>
<sequence length="284" mass="31317">MSESDLVVRSEHACFGGRQGFYEHPSAACASPMRFSVYLPPAALRGERVPALYYLAGLTCNEEHLPTKGQAHAVAAELGLALVACDTSPRATRYPGDDAAWDFGIAAGFYLDATQPPWSASYRMETHVVSELPSWVERHFPVRSDARGIFGHSMGGHGALTLALRHPDRYRSVSALAPIVAPSEVPWGVKAFTHYLGADRATWREHDATELVKSTQLASEILVDQGMADKFLERELQPERFEAACAAAGQRLRLRRHDGYDHSYYFIATFMADHLRHHAAILGA</sequence>
<accession>A0A0F6VYS3</accession>
<dbReference type="STRING" id="927083.DB32_000217"/>
<name>A0A0F6VYS3_9BACT</name>
<dbReference type="PANTHER" id="PTHR10061:SF0">
    <property type="entry name" value="S-FORMYLGLUTATHIONE HYDROLASE"/>
    <property type="match status" value="1"/>
</dbReference>
<dbReference type="Proteomes" id="UP000034883">
    <property type="component" value="Chromosome"/>
</dbReference>
<evidence type="ECO:0000256" key="5">
    <source>
        <dbReference type="ARBA" id="ARBA00047590"/>
    </source>
</evidence>
<dbReference type="RefSeq" id="WP_053230546.1">
    <property type="nucleotide sequence ID" value="NZ_CP011125.1"/>
</dbReference>
<evidence type="ECO:0000256" key="6">
    <source>
        <dbReference type="NCBIfam" id="TIGR02821"/>
    </source>
</evidence>
<dbReference type="PANTHER" id="PTHR10061">
    <property type="entry name" value="S-FORMYLGLUTATHIONE HYDROLASE"/>
    <property type="match status" value="1"/>
</dbReference>
<feature type="active site" description="Charge relay system" evidence="7">
    <location>
        <position position="229"/>
    </location>
</feature>
<keyword evidence="4 8" id="KW-0378">Hydrolase</keyword>
<dbReference type="NCBIfam" id="TIGR02821">
    <property type="entry name" value="fghA_ester_D"/>
    <property type="match status" value="1"/>
</dbReference>
<gene>
    <name evidence="9" type="ORF">DB32_000217</name>
</gene>
<dbReference type="OrthoDB" id="9782200at2"/>
<organism evidence="9 10">
    <name type="scientific">Sandaracinus amylolyticus</name>
    <dbReference type="NCBI Taxonomy" id="927083"/>
    <lineage>
        <taxon>Bacteria</taxon>
        <taxon>Pseudomonadati</taxon>
        <taxon>Myxococcota</taxon>
        <taxon>Polyangia</taxon>
        <taxon>Polyangiales</taxon>
        <taxon>Sandaracinaceae</taxon>
        <taxon>Sandaracinus</taxon>
    </lineage>
</organism>
<dbReference type="InterPro" id="IPR029058">
    <property type="entry name" value="AB_hydrolase_fold"/>
</dbReference>
<feature type="active site" description="Charge relay system" evidence="7">
    <location>
        <position position="153"/>
    </location>
</feature>
<evidence type="ECO:0000313" key="10">
    <source>
        <dbReference type="Proteomes" id="UP000034883"/>
    </source>
</evidence>
<dbReference type="FunFam" id="3.40.50.1820:FF:000002">
    <property type="entry name" value="S-formylglutathione hydrolase"/>
    <property type="match status" value="1"/>
</dbReference>
<dbReference type="Gene3D" id="3.40.50.1820">
    <property type="entry name" value="alpha/beta hydrolase"/>
    <property type="match status" value="1"/>
</dbReference>
<evidence type="ECO:0000313" key="9">
    <source>
        <dbReference type="EMBL" id="AKF03068.1"/>
    </source>
</evidence>
<dbReference type="SUPFAM" id="SSF53474">
    <property type="entry name" value="alpha/beta-Hydrolases"/>
    <property type="match status" value="1"/>
</dbReference>
<evidence type="ECO:0000256" key="2">
    <source>
        <dbReference type="ARBA" id="ARBA00012479"/>
    </source>
</evidence>
<dbReference type="Pfam" id="PF00756">
    <property type="entry name" value="Esterase"/>
    <property type="match status" value="1"/>
</dbReference>
<proteinExistence type="inferred from homology"/>
<protein>
    <recommendedName>
        <fullName evidence="2 6">S-formylglutathione hydrolase</fullName>
        <ecNumber evidence="2 6">3.1.2.12</ecNumber>
    </recommendedName>
</protein>
<dbReference type="GO" id="GO:0018738">
    <property type="term" value="F:S-formylglutathione hydrolase activity"/>
    <property type="evidence" value="ECO:0007669"/>
    <property type="project" value="UniProtKB-UniRule"/>
</dbReference>
<feature type="active site" description="Charge relay system" evidence="7">
    <location>
        <position position="262"/>
    </location>
</feature>